<keyword evidence="3" id="KW-1185">Reference proteome</keyword>
<gene>
    <name evidence="2" type="ORF">HNAJ_LOCUS9364</name>
</gene>
<dbReference type="OrthoDB" id="10354581at2759"/>
<evidence type="ECO:0000256" key="1">
    <source>
        <dbReference type="SAM" id="MobiDB-lite"/>
    </source>
</evidence>
<accession>A0A0R3TPG8</accession>
<feature type="region of interest" description="Disordered" evidence="1">
    <location>
        <begin position="1"/>
        <end position="35"/>
    </location>
</feature>
<dbReference type="Proteomes" id="UP000278807">
    <property type="component" value="Unassembled WGS sequence"/>
</dbReference>
<dbReference type="EMBL" id="UZAE01012587">
    <property type="protein sequence ID" value="VDO05813.1"/>
    <property type="molecule type" value="Genomic_DNA"/>
</dbReference>
<dbReference type="WBParaSite" id="HNAJ_0000936901-mRNA-1">
    <property type="protein sequence ID" value="HNAJ_0000936901-mRNA-1"/>
    <property type="gene ID" value="HNAJ_0000936901"/>
</dbReference>
<evidence type="ECO:0000313" key="3">
    <source>
        <dbReference type="Proteomes" id="UP000278807"/>
    </source>
</evidence>
<name>A0A0R3TPG8_RODNA</name>
<sequence length="317" mass="35372">MGDFKHTGFRLRSSSSDIENSNYIPSPEKPRGAEACESYAPGSPQMQLLFDQFACIKNSTICNDKDTENIESLSAFLPSSYLSPIQHKSPSTFVESMCSESITDNSASFCRSSNPNIIFEQNISDLSYSPVKPELTTSPLKMSTLPEVTEPLSSTFKELSIETNVLEDNKVSTDVKVSRINETIDPTLITPKKVSLDHTFDLSRRTSRLLLAPYIACEYESSDEDNLECPPVKPPAPIMCMWQTEEQEVAYENTALNISMGSVGSNKQWDTVDKSTQTTAEFDVPALYYSPRGDPSATQLKEWMNKIFDNKLPDFDS</sequence>
<reference evidence="2 3" key="2">
    <citation type="submission" date="2018-11" db="EMBL/GenBank/DDBJ databases">
        <authorList>
            <consortium name="Pathogen Informatics"/>
        </authorList>
    </citation>
    <scope>NUCLEOTIDE SEQUENCE [LARGE SCALE GENOMIC DNA]</scope>
</reference>
<proteinExistence type="predicted"/>
<reference evidence="4" key="1">
    <citation type="submission" date="2017-02" db="UniProtKB">
        <authorList>
            <consortium name="WormBaseParasite"/>
        </authorList>
    </citation>
    <scope>IDENTIFICATION</scope>
</reference>
<organism evidence="4">
    <name type="scientific">Rodentolepis nana</name>
    <name type="common">Dwarf tapeworm</name>
    <name type="synonym">Hymenolepis nana</name>
    <dbReference type="NCBI Taxonomy" id="102285"/>
    <lineage>
        <taxon>Eukaryota</taxon>
        <taxon>Metazoa</taxon>
        <taxon>Spiralia</taxon>
        <taxon>Lophotrochozoa</taxon>
        <taxon>Platyhelminthes</taxon>
        <taxon>Cestoda</taxon>
        <taxon>Eucestoda</taxon>
        <taxon>Cyclophyllidea</taxon>
        <taxon>Hymenolepididae</taxon>
        <taxon>Rodentolepis</taxon>
    </lineage>
</organism>
<evidence type="ECO:0000313" key="2">
    <source>
        <dbReference type="EMBL" id="VDO05813.1"/>
    </source>
</evidence>
<evidence type="ECO:0000313" key="4">
    <source>
        <dbReference type="WBParaSite" id="HNAJ_0000936901-mRNA-1"/>
    </source>
</evidence>
<protein>
    <submittedName>
        <fullName evidence="4">Protein aurora borealis</fullName>
    </submittedName>
</protein>
<feature type="compositionally biased region" description="Polar residues" evidence="1">
    <location>
        <begin position="12"/>
        <end position="24"/>
    </location>
</feature>
<dbReference type="AlphaFoldDB" id="A0A0R3TPG8"/>